<dbReference type="AlphaFoldDB" id="Q49UW7"/>
<evidence type="ECO:0000313" key="1">
    <source>
        <dbReference type="EMBL" id="BAE19446.1"/>
    </source>
</evidence>
<dbReference type="Proteomes" id="UP000006371">
    <property type="component" value="Chromosome"/>
</dbReference>
<accession>Q49UW7</accession>
<dbReference type="HOGENOM" id="CLU_3376204_0_0_9"/>
<sequence length="34" mass="4041">MVFVFSESAQKRKMYFSSYGLQNVSQWDLSSILY</sequence>
<protein>
    <submittedName>
        <fullName evidence="1">Uncharacterized protein</fullName>
    </submittedName>
</protein>
<keyword evidence="2" id="KW-1185">Reference proteome</keyword>
<organism evidence="1 2">
    <name type="scientific">Staphylococcus saprophyticus subsp. saprophyticus (strain ATCC 15305 / DSM 20229 / NCIMB 8711 / NCTC 7292 / S-41)</name>
    <dbReference type="NCBI Taxonomy" id="342451"/>
    <lineage>
        <taxon>Bacteria</taxon>
        <taxon>Bacillati</taxon>
        <taxon>Bacillota</taxon>
        <taxon>Bacilli</taxon>
        <taxon>Bacillales</taxon>
        <taxon>Staphylococcaceae</taxon>
        <taxon>Staphylococcus</taxon>
    </lineage>
</organism>
<evidence type="ECO:0000313" key="2">
    <source>
        <dbReference type="Proteomes" id="UP000006371"/>
    </source>
</evidence>
<proteinExistence type="predicted"/>
<gene>
    <name evidence="1" type="ordered locus">SSP2301</name>
</gene>
<name>Q49UW7_STAS1</name>
<dbReference type="EMBL" id="AP008934">
    <property type="protein sequence ID" value="BAE19446.1"/>
    <property type="molecule type" value="Genomic_DNA"/>
</dbReference>
<dbReference type="KEGG" id="ssp:SSP2301"/>
<reference evidence="1 2" key="1">
    <citation type="journal article" date="2005" name="Proc. Natl. Acad. Sci. U.S.A.">
        <title>Whole genome sequence of Staphylococcus saprophyticus reveals the pathogenesis of uncomplicated urinary tract infection.</title>
        <authorList>
            <person name="Kuroda M."/>
            <person name="Yamashita A."/>
            <person name="Hirakawa H."/>
            <person name="Kumano M."/>
            <person name="Morikawa K."/>
            <person name="Higashide M."/>
            <person name="Maruyama A."/>
            <person name="Inose Y."/>
            <person name="Matoba K."/>
            <person name="Toh H."/>
            <person name="Kuhara S."/>
            <person name="Hattori M."/>
            <person name="Ohta T."/>
        </authorList>
    </citation>
    <scope>NUCLEOTIDE SEQUENCE [LARGE SCALE GENOMIC DNA]</scope>
    <source>
        <strain evidence="2">ATCC 15305 / DSM 20229 / NCIMB 8711 / NCTC 7292 / S-41</strain>
    </source>
</reference>